<sequence>MTTTTENPDAPIINNCMFFIQLEKERLAIIRRDNQILSCKLSEIMSSGGTVDNWNNYTNKSLNAEKHQRKLKQIQQENQAMLRRITHCQSEYRCSRLDEEWEKVQRLQNHIARYPRGLKTEQKYQKKINDGGFGGSMSNNFMMKSTEEEYQQNSNHLEKCLGH</sequence>
<organism evidence="3 4">
    <name type="scientific">Chiloscyllium punctatum</name>
    <name type="common">Brownbanded bambooshark</name>
    <name type="synonym">Hemiscyllium punctatum</name>
    <dbReference type="NCBI Taxonomy" id="137246"/>
    <lineage>
        <taxon>Eukaryota</taxon>
        <taxon>Metazoa</taxon>
        <taxon>Chordata</taxon>
        <taxon>Craniata</taxon>
        <taxon>Vertebrata</taxon>
        <taxon>Chondrichthyes</taxon>
        <taxon>Elasmobranchii</taxon>
        <taxon>Galeomorphii</taxon>
        <taxon>Galeoidea</taxon>
        <taxon>Orectolobiformes</taxon>
        <taxon>Hemiscylliidae</taxon>
        <taxon>Chiloscyllium</taxon>
    </lineage>
</organism>
<proteinExistence type="inferred from homology"/>
<dbReference type="Proteomes" id="UP000287033">
    <property type="component" value="Unassembled WGS sequence"/>
</dbReference>
<dbReference type="OrthoDB" id="2163395at2759"/>
<evidence type="ECO:0000313" key="3">
    <source>
        <dbReference type="EMBL" id="GCC33574.1"/>
    </source>
</evidence>
<keyword evidence="2" id="KW-0175">Coiled coil</keyword>
<evidence type="ECO:0000313" key="4">
    <source>
        <dbReference type="Proteomes" id="UP000287033"/>
    </source>
</evidence>
<dbReference type="Pfam" id="PF13879">
    <property type="entry name" value="Hmw_CFAP97"/>
    <property type="match status" value="1"/>
</dbReference>
<protein>
    <submittedName>
        <fullName evidence="3">Uncharacterized protein</fullName>
    </submittedName>
</protein>
<dbReference type="InterPro" id="IPR038792">
    <property type="entry name" value="CFAP97D1/2"/>
</dbReference>
<accession>A0A401ST32</accession>
<evidence type="ECO:0000256" key="2">
    <source>
        <dbReference type="SAM" id="Coils"/>
    </source>
</evidence>
<keyword evidence="4" id="KW-1185">Reference proteome</keyword>
<dbReference type="EMBL" id="BEZZ01000529">
    <property type="protein sequence ID" value="GCC33574.1"/>
    <property type="molecule type" value="Genomic_DNA"/>
</dbReference>
<dbReference type="PANTHER" id="PTHR33768">
    <property type="entry name" value="MIP11318P"/>
    <property type="match status" value="1"/>
</dbReference>
<gene>
    <name evidence="3" type="ORF">chiPu_0012044</name>
</gene>
<evidence type="ECO:0000256" key="1">
    <source>
        <dbReference type="ARBA" id="ARBA00008315"/>
    </source>
</evidence>
<reference evidence="3 4" key="1">
    <citation type="journal article" date="2018" name="Nat. Ecol. Evol.">
        <title>Shark genomes provide insights into elasmobranch evolution and the origin of vertebrates.</title>
        <authorList>
            <person name="Hara Y"/>
            <person name="Yamaguchi K"/>
            <person name="Onimaru K"/>
            <person name="Kadota M"/>
            <person name="Koyanagi M"/>
            <person name="Keeley SD"/>
            <person name="Tatsumi K"/>
            <person name="Tanaka K"/>
            <person name="Motone F"/>
            <person name="Kageyama Y"/>
            <person name="Nozu R"/>
            <person name="Adachi N"/>
            <person name="Nishimura O"/>
            <person name="Nakagawa R"/>
            <person name="Tanegashima C"/>
            <person name="Kiyatake I"/>
            <person name="Matsumoto R"/>
            <person name="Murakumo K"/>
            <person name="Nishida K"/>
            <person name="Terakita A"/>
            <person name="Kuratani S"/>
            <person name="Sato K"/>
            <person name="Hyodo S Kuraku.S."/>
        </authorList>
    </citation>
    <scope>NUCLEOTIDE SEQUENCE [LARGE SCALE GENOMIC DNA]</scope>
</reference>
<feature type="coiled-coil region" evidence="2">
    <location>
        <begin position="57"/>
        <end position="91"/>
    </location>
</feature>
<comment type="caution">
    <text evidence="3">The sequence shown here is derived from an EMBL/GenBank/DDBJ whole genome shotgun (WGS) entry which is preliminary data.</text>
</comment>
<dbReference type="PANTHER" id="PTHR33768:SF6">
    <property type="entry name" value="SI:CH211-284K5.2"/>
    <property type="match status" value="1"/>
</dbReference>
<dbReference type="AlphaFoldDB" id="A0A401ST32"/>
<dbReference type="InterPro" id="IPR029488">
    <property type="entry name" value="Hmw/CFAP97"/>
</dbReference>
<dbReference type="STRING" id="137246.A0A401ST32"/>
<comment type="similarity">
    <text evidence="1">Belongs to the CFAP97 family.</text>
</comment>
<name>A0A401ST32_CHIPU</name>